<dbReference type="Proteomes" id="UP000587477">
    <property type="component" value="Chromosome"/>
</dbReference>
<sequence>MKISRTLFTVILLGSIAGVVLTNDVPVIKAPFHVADDRVGA</sequence>
<accession>A0A7W4QGH1</accession>
<proteinExistence type="predicted"/>
<evidence type="ECO:0000313" key="1">
    <source>
        <dbReference type="EMBL" id="QOY26201.1"/>
    </source>
</evidence>
<dbReference type="EMBL" id="CP063687">
    <property type="protein sequence ID" value="QOY26201.1"/>
    <property type="molecule type" value="Genomic_DNA"/>
</dbReference>
<evidence type="ECO:0000313" key="2">
    <source>
        <dbReference type="Proteomes" id="UP000587477"/>
    </source>
</evidence>
<reference evidence="2" key="1">
    <citation type="submission" date="2020-10" db="EMBL/GenBank/DDBJ databases">
        <title>Complete genome sequence of Bacillus velezensis NST6.</title>
        <authorList>
            <person name="Choi J."/>
        </authorList>
    </citation>
    <scope>NUCLEOTIDE SEQUENCE [LARGE SCALE GENOMIC DNA]</scope>
    <source>
        <strain evidence="2">NST6</strain>
    </source>
</reference>
<gene>
    <name evidence="1" type="ORF">BACVE_001157</name>
</gene>
<organism evidence="1 2">
    <name type="scientific">Bacillus velezensis</name>
    <dbReference type="NCBI Taxonomy" id="492670"/>
    <lineage>
        <taxon>Bacteria</taxon>
        <taxon>Bacillati</taxon>
        <taxon>Bacillota</taxon>
        <taxon>Bacilli</taxon>
        <taxon>Bacillales</taxon>
        <taxon>Bacillaceae</taxon>
        <taxon>Bacillus</taxon>
        <taxon>Bacillus amyloliquefaciens group</taxon>
    </lineage>
</organism>
<name>A0A7W4QGH1_BACVE</name>
<dbReference type="AlphaFoldDB" id="A0A7W4QGH1"/>
<protein>
    <submittedName>
        <fullName evidence="1">Uncharacterized protein</fullName>
    </submittedName>
</protein>